<dbReference type="PANTHER" id="PTHR44846">
    <property type="entry name" value="MANNOSYL-D-GLYCERATE TRANSPORT/METABOLISM SYSTEM REPRESSOR MNGR-RELATED"/>
    <property type="match status" value="1"/>
</dbReference>
<dbReference type="SUPFAM" id="SSF46785">
    <property type="entry name" value="Winged helix' DNA-binding domain"/>
    <property type="match status" value="1"/>
</dbReference>
<dbReference type="InterPro" id="IPR046335">
    <property type="entry name" value="LacI/GalR-like_sensor"/>
</dbReference>
<dbReference type="GO" id="GO:0045892">
    <property type="term" value="P:negative regulation of DNA-templated transcription"/>
    <property type="evidence" value="ECO:0007669"/>
    <property type="project" value="TreeGrafter"/>
</dbReference>
<dbReference type="InterPro" id="IPR036388">
    <property type="entry name" value="WH-like_DNA-bd_sf"/>
</dbReference>
<dbReference type="RefSeq" id="WP_126578842.1">
    <property type="nucleotide sequence ID" value="NZ_BIFR01000001.1"/>
</dbReference>
<feature type="domain" description="HTH gntR-type" evidence="4">
    <location>
        <begin position="24"/>
        <end position="94"/>
    </location>
</feature>
<sequence>MKDLGQSADTNYLVTPKQRRQAATRRTNAKFEEIRDRLHALAVEKGPGSQLPTIRELCTLLNTSSVTLTAALDLLETERVLYRKERQGIFVSEKIHEGTIHVLFNINALADTNASPFWTMLWSQILQEFERRASFKQEQYQFHFLFQPFGRPIPDAYLPLLHAPNVRGCILIGMNARTANHKRLLEIPHVAIAGGGDIVIQGNFGEAFQIAIQALQQQGCQKLACWFPLGFPTDQKVDLEETVEGRVMLEKLQEMKIPLHTFSFKQATTPIYMQKQGISKQEQGYLLVKEVFGAERSRWPDGIYILDDMLTSGALIAWEELGLAVGSDFKVVSQANVGSPILFGRTKQISLIEDDTSDWVRALFSFLDQAMSGGYKPTDQVIQLPARLRLQD</sequence>
<dbReference type="Pfam" id="PF13377">
    <property type="entry name" value="Peripla_BP_3"/>
    <property type="match status" value="1"/>
</dbReference>
<evidence type="ECO:0000256" key="2">
    <source>
        <dbReference type="ARBA" id="ARBA00023125"/>
    </source>
</evidence>
<evidence type="ECO:0000259" key="4">
    <source>
        <dbReference type="PROSITE" id="PS50949"/>
    </source>
</evidence>
<proteinExistence type="predicted"/>
<accession>A0A401ZWQ0</accession>
<comment type="caution">
    <text evidence="5">The sequence shown here is derived from an EMBL/GenBank/DDBJ whole genome shotgun (WGS) entry which is preliminary data.</text>
</comment>
<organism evidence="5 6">
    <name type="scientific">Tengunoibacter tsumagoiensis</name>
    <dbReference type="NCBI Taxonomy" id="2014871"/>
    <lineage>
        <taxon>Bacteria</taxon>
        <taxon>Bacillati</taxon>
        <taxon>Chloroflexota</taxon>
        <taxon>Ktedonobacteria</taxon>
        <taxon>Ktedonobacterales</taxon>
        <taxon>Dictyobacteraceae</taxon>
        <taxon>Tengunoibacter</taxon>
    </lineage>
</organism>
<keyword evidence="1" id="KW-0805">Transcription regulation</keyword>
<dbReference type="InterPro" id="IPR028082">
    <property type="entry name" value="Peripla_BP_I"/>
</dbReference>
<reference evidence="6" key="1">
    <citation type="submission" date="2018-12" db="EMBL/GenBank/DDBJ databases">
        <title>Tengunoibacter tsumagoiensis gen. nov., sp. nov., Dictyobacter kobayashii sp. nov., D. alpinus sp. nov., and D. joshuensis sp. nov. and description of Dictyobacteraceae fam. nov. within the order Ktedonobacterales isolated from Tengu-no-mugimeshi.</title>
        <authorList>
            <person name="Wang C.M."/>
            <person name="Zheng Y."/>
            <person name="Sakai Y."/>
            <person name="Toyoda A."/>
            <person name="Minakuchi Y."/>
            <person name="Abe K."/>
            <person name="Yokota A."/>
            <person name="Yabe S."/>
        </authorList>
    </citation>
    <scope>NUCLEOTIDE SEQUENCE [LARGE SCALE GENOMIC DNA]</scope>
    <source>
        <strain evidence="6">Uno3</strain>
    </source>
</reference>
<dbReference type="Gene3D" id="3.40.50.2300">
    <property type="match status" value="2"/>
</dbReference>
<dbReference type="InterPro" id="IPR000524">
    <property type="entry name" value="Tscrpt_reg_HTH_GntR"/>
</dbReference>
<evidence type="ECO:0000256" key="3">
    <source>
        <dbReference type="ARBA" id="ARBA00023163"/>
    </source>
</evidence>
<dbReference type="InterPro" id="IPR050679">
    <property type="entry name" value="Bact_HTH_transcr_reg"/>
</dbReference>
<dbReference type="SMART" id="SM00345">
    <property type="entry name" value="HTH_GNTR"/>
    <property type="match status" value="1"/>
</dbReference>
<evidence type="ECO:0000313" key="6">
    <source>
        <dbReference type="Proteomes" id="UP000287352"/>
    </source>
</evidence>
<name>A0A401ZWQ0_9CHLR</name>
<keyword evidence="2" id="KW-0238">DNA-binding</keyword>
<dbReference type="EMBL" id="BIFR01000001">
    <property type="protein sequence ID" value="GCE11164.1"/>
    <property type="molecule type" value="Genomic_DNA"/>
</dbReference>
<gene>
    <name evidence="5" type="ORF">KTT_10230</name>
</gene>
<dbReference type="GO" id="GO:0003700">
    <property type="term" value="F:DNA-binding transcription factor activity"/>
    <property type="evidence" value="ECO:0007669"/>
    <property type="project" value="InterPro"/>
</dbReference>
<dbReference type="GO" id="GO:0003677">
    <property type="term" value="F:DNA binding"/>
    <property type="evidence" value="ECO:0007669"/>
    <property type="project" value="UniProtKB-KW"/>
</dbReference>
<dbReference type="OrthoDB" id="147262at2"/>
<dbReference type="Pfam" id="PF00392">
    <property type="entry name" value="GntR"/>
    <property type="match status" value="1"/>
</dbReference>
<dbReference type="SUPFAM" id="SSF53822">
    <property type="entry name" value="Periplasmic binding protein-like I"/>
    <property type="match status" value="1"/>
</dbReference>
<dbReference type="Proteomes" id="UP000287352">
    <property type="component" value="Unassembled WGS sequence"/>
</dbReference>
<evidence type="ECO:0000256" key="1">
    <source>
        <dbReference type="ARBA" id="ARBA00023015"/>
    </source>
</evidence>
<dbReference type="PROSITE" id="PS50949">
    <property type="entry name" value="HTH_GNTR"/>
    <property type="match status" value="1"/>
</dbReference>
<dbReference type="InterPro" id="IPR036390">
    <property type="entry name" value="WH_DNA-bd_sf"/>
</dbReference>
<evidence type="ECO:0000313" key="5">
    <source>
        <dbReference type="EMBL" id="GCE11164.1"/>
    </source>
</evidence>
<dbReference type="AlphaFoldDB" id="A0A401ZWQ0"/>
<dbReference type="PANTHER" id="PTHR44846:SF7">
    <property type="entry name" value="TRANSCRIPTIONAL REGULATOR OF 2-AMINOETHYLPHOSPHONATE DEGRADATION OPERONS-RELATED"/>
    <property type="match status" value="1"/>
</dbReference>
<keyword evidence="6" id="KW-1185">Reference proteome</keyword>
<protein>
    <recommendedName>
        <fullName evidence="4">HTH gntR-type domain-containing protein</fullName>
    </recommendedName>
</protein>
<keyword evidence="3" id="KW-0804">Transcription</keyword>
<dbReference type="Gene3D" id="1.10.10.10">
    <property type="entry name" value="Winged helix-like DNA-binding domain superfamily/Winged helix DNA-binding domain"/>
    <property type="match status" value="1"/>
</dbReference>